<dbReference type="PANTHER" id="PTHR30606:SF10">
    <property type="entry name" value="PHOSPHATIDYLINOSITOL MANNOSIDE ACYLTRANSFERASE"/>
    <property type="match status" value="1"/>
</dbReference>
<dbReference type="PANTHER" id="PTHR30606">
    <property type="entry name" value="LIPID A BIOSYNTHESIS LAUROYL ACYLTRANSFERASE"/>
    <property type="match status" value="1"/>
</dbReference>
<evidence type="ECO:0000256" key="6">
    <source>
        <dbReference type="ARBA" id="ARBA00023315"/>
    </source>
</evidence>
<evidence type="ECO:0000256" key="2">
    <source>
        <dbReference type="ARBA" id="ARBA00022475"/>
    </source>
</evidence>
<keyword evidence="4 8" id="KW-0808">Transferase</keyword>
<dbReference type="PIRSF" id="PIRSF026649">
    <property type="entry name" value="MsbB"/>
    <property type="match status" value="1"/>
</dbReference>
<sequence>MLKKAADNIGIFFWYLFSLLPFWFMYLLADGIYLLLYHGIKYRRHVVRTNLQNAFPEKSDAERLKIEKQYFHYMADLLVETVKMISISEKELRKRMHMKNPEIVEEYFKKGRSIIAAAGHYGNWEMSALAFGMLTDKKTIIVYKPLNNPNFDAFLNKQRARFGSMLVTMKQTLRTMISLKDELTVSVLASDQTPGVNEVTYFTQFLNQPTAVFLGIEKIAKMTDAAVMFYRIECVKRGHYTYELVPLIDNPKETAQYEITNTHVAYLEKQIQETPQYWLWSHRRWKFKPEDYKK</sequence>
<evidence type="ECO:0000256" key="7">
    <source>
        <dbReference type="SAM" id="Phobius"/>
    </source>
</evidence>
<keyword evidence="5 7" id="KW-0472">Membrane</keyword>
<accession>A0A1S9PMZ5</accession>
<organism evidence="8 9">
    <name type="scientific">Mucilaginibacter pedocola</name>
    <dbReference type="NCBI Taxonomy" id="1792845"/>
    <lineage>
        <taxon>Bacteria</taxon>
        <taxon>Pseudomonadati</taxon>
        <taxon>Bacteroidota</taxon>
        <taxon>Sphingobacteriia</taxon>
        <taxon>Sphingobacteriales</taxon>
        <taxon>Sphingobacteriaceae</taxon>
        <taxon>Mucilaginibacter</taxon>
    </lineage>
</organism>
<comment type="caution">
    <text evidence="8">The sequence shown here is derived from an EMBL/GenBank/DDBJ whole genome shotgun (WGS) entry which is preliminary data.</text>
</comment>
<keyword evidence="7" id="KW-1133">Transmembrane helix</keyword>
<dbReference type="OrthoDB" id="9801955at2"/>
<feature type="transmembrane region" description="Helical" evidence="7">
    <location>
        <begin position="12"/>
        <end position="36"/>
    </location>
</feature>
<protein>
    <submittedName>
        <fullName evidence="8">Lauroyl acyltransferase</fullName>
    </submittedName>
</protein>
<keyword evidence="9" id="KW-1185">Reference proteome</keyword>
<dbReference type="GO" id="GO:0016746">
    <property type="term" value="F:acyltransferase activity"/>
    <property type="evidence" value="ECO:0007669"/>
    <property type="project" value="UniProtKB-KW"/>
</dbReference>
<dbReference type="GO" id="GO:0005886">
    <property type="term" value="C:plasma membrane"/>
    <property type="evidence" value="ECO:0007669"/>
    <property type="project" value="UniProtKB-SubCell"/>
</dbReference>
<evidence type="ECO:0000256" key="5">
    <source>
        <dbReference type="ARBA" id="ARBA00023136"/>
    </source>
</evidence>
<evidence type="ECO:0000256" key="4">
    <source>
        <dbReference type="ARBA" id="ARBA00022679"/>
    </source>
</evidence>
<dbReference type="Proteomes" id="UP000189739">
    <property type="component" value="Unassembled WGS sequence"/>
</dbReference>
<reference evidence="8 9" key="1">
    <citation type="submission" date="2016-07" db="EMBL/GenBank/DDBJ databases">
        <title>Genomic analysis of zinc-resistant bacterium Mucilaginibacter pedocola TBZ30.</title>
        <authorList>
            <person name="Huang J."/>
            <person name="Tang J."/>
        </authorList>
    </citation>
    <scope>NUCLEOTIDE SEQUENCE [LARGE SCALE GENOMIC DNA]</scope>
    <source>
        <strain evidence="8 9">TBZ30</strain>
    </source>
</reference>
<proteinExistence type="predicted"/>
<dbReference type="STRING" id="1792845.BC343_03680"/>
<keyword evidence="2" id="KW-1003">Cell membrane</keyword>
<comment type="subcellular location">
    <subcellularLocation>
        <location evidence="1">Cell inner membrane</location>
    </subcellularLocation>
</comment>
<gene>
    <name evidence="8" type="ORF">BC343_03680</name>
</gene>
<keyword evidence="7" id="KW-0812">Transmembrane</keyword>
<name>A0A1S9PMZ5_9SPHI</name>
<dbReference type="GO" id="GO:0009247">
    <property type="term" value="P:glycolipid biosynthetic process"/>
    <property type="evidence" value="ECO:0007669"/>
    <property type="project" value="UniProtKB-ARBA"/>
</dbReference>
<keyword evidence="6 8" id="KW-0012">Acyltransferase</keyword>
<dbReference type="Pfam" id="PF03279">
    <property type="entry name" value="Lip_A_acyltrans"/>
    <property type="match status" value="1"/>
</dbReference>
<evidence type="ECO:0000256" key="1">
    <source>
        <dbReference type="ARBA" id="ARBA00004533"/>
    </source>
</evidence>
<dbReference type="CDD" id="cd07984">
    <property type="entry name" value="LPLAT_LABLAT-like"/>
    <property type="match status" value="1"/>
</dbReference>
<evidence type="ECO:0000313" key="9">
    <source>
        <dbReference type="Proteomes" id="UP000189739"/>
    </source>
</evidence>
<evidence type="ECO:0000256" key="3">
    <source>
        <dbReference type="ARBA" id="ARBA00022519"/>
    </source>
</evidence>
<dbReference type="InterPro" id="IPR004960">
    <property type="entry name" value="LipA_acyltrans"/>
</dbReference>
<dbReference type="AlphaFoldDB" id="A0A1S9PMZ5"/>
<keyword evidence="3" id="KW-0997">Cell inner membrane</keyword>
<evidence type="ECO:0000313" key="8">
    <source>
        <dbReference type="EMBL" id="OOQ62323.1"/>
    </source>
</evidence>
<dbReference type="EMBL" id="MBTF01000001">
    <property type="protein sequence ID" value="OOQ62323.1"/>
    <property type="molecule type" value="Genomic_DNA"/>
</dbReference>